<accession>A0A0P6Y692</accession>
<dbReference type="EMBL" id="LGKO01000002">
    <property type="protein sequence ID" value="KPL84477.1"/>
    <property type="molecule type" value="Genomic_DNA"/>
</dbReference>
<dbReference type="AlphaFoldDB" id="A0A0P6Y692"/>
<organism evidence="2 3">
    <name type="scientific">Thermanaerothrix daxensis</name>
    <dbReference type="NCBI Taxonomy" id="869279"/>
    <lineage>
        <taxon>Bacteria</taxon>
        <taxon>Bacillati</taxon>
        <taxon>Chloroflexota</taxon>
        <taxon>Anaerolineae</taxon>
        <taxon>Anaerolineales</taxon>
        <taxon>Anaerolineaceae</taxon>
        <taxon>Thermanaerothrix</taxon>
    </lineage>
</organism>
<evidence type="ECO:0000256" key="1">
    <source>
        <dbReference type="SAM" id="Phobius"/>
    </source>
</evidence>
<keyword evidence="3" id="KW-1185">Reference proteome</keyword>
<evidence type="ECO:0000313" key="3">
    <source>
        <dbReference type="Proteomes" id="UP000050544"/>
    </source>
</evidence>
<gene>
    <name evidence="2" type="ORF">SE15_05115</name>
</gene>
<dbReference type="Proteomes" id="UP000050544">
    <property type="component" value="Unassembled WGS sequence"/>
</dbReference>
<reference evidence="2 3" key="1">
    <citation type="submission" date="2015-07" db="EMBL/GenBank/DDBJ databases">
        <title>Whole genome sequence of Thermanaerothrix daxensis DSM 23592.</title>
        <authorList>
            <person name="Hemp J."/>
            <person name="Ward L.M."/>
            <person name="Pace L.A."/>
            <person name="Fischer W.W."/>
        </authorList>
    </citation>
    <scope>NUCLEOTIDE SEQUENCE [LARGE SCALE GENOMIC DNA]</scope>
    <source>
        <strain evidence="2 3">GNS-1</strain>
    </source>
</reference>
<comment type="caution">
    <text evidence="2">The sequence shown here is derived from an EMBL/GenBank/DDBJ whole genome shotgun (WGS) entry which is preliminary data.</text>
</comment>
<keyword evidence="1" id="KW-1133">Transmembrane helix</keyword>
<proteinExistence type="predicted"/>
<protein>
    <submittedName>
        <fullName evidence="2">Uncharacterized protein</fullName>
    </submittedName>
</protein>
<evidence type="ECO:0000313" key="2">
    <source>
        <dbReference type="EMBL" id="KPL84477.1"/>
    </source>
</evidence>
<dbReference type="RefSeq" id="WP_054521003.1">
    <property type="nucleotide sequence ID" value="NZ_LGKO01000002.1"/>
</dbReference>
<name>A0A0P6Y692_9CHLR</name>
<feature type="transmembrane region" description="Helical" evidence="1">
    <location>
        <begin position="6"/>
        <end position="30"/>
    </location>
</feature>
<keyword evidence="1" id="KW-0472">Membrane</keyword>
<keyword evidence="1" id="KW-0812">Transmembrane</keyword>
<dbReference type="STRING" id="869279.SE15_05115"/>
<sequence length="85" mass="10104">MNTESPGAWAIILLLCIFMLMINLTLVSLWRHRHQPPPRRKPELNFPFQQVELRRNEEADWERLSQAVRQLPSSQLPQESVDNRE</sequence>